<proteinExistence type="predicted"/>
<sequence length="72" mass="8206">MTVVSYVSAEVIKEKLSVISIRKPQISILLCRALDYRTSIRKRCFDLLERYSSKSQNCLDTPAENLPGCKLI</sequence>
<dbReference type="EMBL" id="HG937693">
    <property type="protein sequence ID" value="CDP35264.1"/>
    <property type="molecule type" value="Genomic_DNA"/>
</dbReference>
<reference evidence="1" key="1">
    <citation type="submission" date="2014-02" db="EMBL/GenBank/DDBJ databases">
        <authorList>
            <person name="Genoscope - CEA"/>
        </authorList>
    </citation>
    <scope>NUCLEOTIDE SEQUENCE</scope>
    <source>
        <strain evidence="1">LS3</strain>
    </source>
</reference>
<accession>A0A060T3B0</accession>
<organism evidence="1">
    <name type="scientific">Blastobotrys adeninivorans</name>
    <name type="common">Yeast</name>
    <name type="synonym">Arxula adeninivorans</name>
    <dbReference type="NCBI Taxonomy" id="409370"/>
    <lineage>
        <taxon>Eukaryota</taxon>
        <taxon>Fungi</taxon>
        <taxon>Dikarya</taxon>
        <taxon>Ascomycota</taxon>
        <taxon>Saccharomycotina</taxon>
        <taxon>Dipodascomycetes</taxon>
        <taxon>Dipodascales</taxon>
        <taxon>Trichomonascaceae</taxon>
        <taxon>Blastobotrys</taxon>
    </lineage>
</organism>
<evidence type="ECO:0000313" key="1">
    <source>
        <dbReference type="EMBL" id="CDP35264.1"/>
    </source>
</evidence>
<gene>
    <name evidence="1" type="ORF">GNLVRS02_ARAD1C31350g</name>
</gene>
<dbReference type="AlphaFoldDB" id="A0A060T3B0"/>
<protein>
    <submittedName>
        <fullName evidence="1">ARAD1C31350p</fullName>
    </submittedName>
</protein>
<reference evidence="1" key="2">
    <citation type="submission" date="2014-06" db="EMBL/GenBank/DDBJ databases">
        <title>The complete genome of Blastobotrys (Arxula) adeninivorans LS3 - a yeast of biotechnological interest.</title>
        <authorList>
            <person name="Kunze G."/>
            <person name="Gaillardin C."/>
            <person name="Czernicka M."/>
            <person name="Durrens P."/>
            <person name="Martin T."/>
            <person name="Boer E."/>
            <person name="Gabaldon T."/>
            <person name="Cruz J."/>
            <person name="Talla E."/>
            <person name="Marck C."/>
            <person name="Goffeau A."/>
            <person name="Barbe V."/>
            <person name="Baret P."/>
            <person name="Baronian K."/>
            <person name="Beier S."/>
            <person name="Bleykasten C."/>
            <person name="Bode R."/>
            <person name="Casaregola S."/>
            <person name="Despons L."/>
            <person name="Fairhead C."/>
            <person name="Giersberg M."/>
            <person name="Gierski P."/>
            <person name="Hahnel U."/>
            <person name="Hartmann A."/>
            <person name="Jankowska D."/>
            <person name="Jubin C."/>
            <person name="Jung P."/>
            <person name="Lafontaine I."/>
            <person name="Leh-Louis V."/>
            <person name="Lemaire M."/>
            <person name="Marcet-Houben M."/>
            <person name="Mascher M."/>
            <person name="Morel G."/>
            <person name="Richard G.-F."/>
            <person name="Riechen J."/>
            <person name="Sacerdot C."/>
            <person name="Sarkar A."/>
            <person name="Savel G."/>
            <person name="Schacherer J."/>
            <person name="Sherman D."/>
            <person name="Straub M.-L."/>
            <person name="Stein N."/>
            <person name="Thierry A."/>
            <person name="Trautwein-Schult A."/>
            <person name="Westhof E."/>
            <person name="Worch S."/>
            <person name="Dujon B."/>
            <person name="Souciet J.-L."/>
            <person name="Wincker P."/>
            <person name="Scholz U."/>
            <person name="Neuveglise N."/>
        </authorList>
    </citation>
    <scope>NUCLEOTIDE SEQUENCE</scope>
    <source>
        <strain evidence="1">LS3</strain>
    </source>
</reference>
<name>A0A060T3B0_BLAAD</name>